<evidence type="ECO:0000256" key="1">
    <source>
        <dbReference type="SAM" id="MobiDB-lite"/>
    </source>
</evidence>
<dbReference type="Proteomes" id="UP001595699">
    <property type="component" value="Unassembled WGS sequence"/>
</dbReference>
<proteinExistence type="predicted"/>
<keyword evidence="3" id="KW-1185">Reference proteome</keyword>
<protein>
    <submittedName>
        <fullName evidence="2">Uncharacterized protein</fullName>
    </submittedName>
</protein>
<organism evidence="2 3">
    <name type="scientific">Tenggerimyces flavus</name>
    <dbReference type="NCBI Taxonomy" id="1708749"/>
    <lineage>
        <taxon>Bacteria</taxon>
        <taxon>Bacillati</taxon>
        <taxon>Actinomycetota</taxon>
        <taxon>Actinomycetes</taxon>
        <taxon>Propionibacteriales</taxon>
        <taxon>Nocardioidaceae</taxon>
        <taxon>Tenggerimyces</taxon>
    </lineage>
</organism>
<dbReference type="RefSeq" id="WP_205119576.1">
    <property type="nucleotide sequence ID" value="NZ_JAFBCM010000001.1"/>
</dbReference>
<evidence type="ECO:0000313" key="2">
    <source>
        <dbReference type="EMBL" id="MFC3765955.1"/>
    </source>
</evidence>
<sequence length="157" mass="17957">MLSNLEFEVRPGEFNNVVDDFATTFYPELYTGISIDSPGVIVHRMSTPGLPLDAALRRRFPDVRLRFADSLRCRSELMALTHRIHRDHEQWKSRGVHLTSWGPDVKGFVKVRIQETTESAMEEIRAHYGEAVVVRGGVRPGVGGPHRKQREITSRRH</sequence>
<feature type="region of interest" description="Disordered" evidence="1">
    <location>
        <begin position="137"/>
        <end position="157"/>
    </location>
</feature>
<name>A0ABV7YP99_9ACTN</name>
<comment type="caution">
    <text evidence="2">The sequence shown here is derived from an EMBL/GenBank/DDBJ whole genome shotgun (WGS) entry which is preliminary data.</text>
</comment>
<gene>
    <name evidence="2" type="ORF">ACFOUW_34325</name>
</gene>
<dbReference type="EMBL" id="JBHRZH010000044">
    <property type="protein sequence ID" value="MFC3765955.1"/>
    <property type="molecule type" value="Genomic_DNA"/>
</dbReference>
<reference evidence="3" key="1">
    <citation type="journal article" date="2019" name="Int. J. Syst. Evol. Microbiol.">
        <title>The Global Catalogue of Microorganisms (GCM) 10K type strain sequencing project: providing services to taxonomists for standard genome sequencing and annotation.</title>
        <authorList>
            <consortium name="The Broad Institute Genomics Platform"/>
            <consortium name="The Broad Institute Genome Sequencing Center for Infectious Disease"/>
            <person name="Wu L."/>
            <person name="Ma J."/>
        </authorList>
    </citation>
    <scope>NUCLEOTIDE SEQUENCE [LARGE SCALE GENOMIC DNA]</scope>
    <source>
        <strain evidence="3">CGMCC 4.7241</strain>
    </source>
</reference>
<evidence type="ECO:0000313" key="3">
    <source>
        <dbReference type="Proteomes" id="UP001595699"/>
    </source>
</evidence>
<accession>A0ABV7YP99</accession>